<dbReference type="PANTHER" id="PTHR34180:SF1">
    <property type="entry name" value="BETA-ALANYL-DOPAMINE_CARCININE HYDROLASE"/>
    <property type="match status" value="1"/>
</dbReference>
<protein>
    <recommendedName>
        <fullName evidence="1">Peptidase C45 hydrolase domain-containing protein</fullName>
    </recommendedName>
</protein>
<dbReference type="Gene3D" id="1.10.10.2120">
    <property type="match status" value="1"/>
</dbReference>
<evidence type="ECO:0000313" key="2">
    <source>
        <dbReference type="EMBL" id="SVE57269.1"/>
    </source>
</evidence>
<feature type="non-terminal residue" evidence="2">
    <location>
        <position position="1"/>
    </location>
</feature>
<dbReference type="InterPro" id="IPR047794">
    <property type="entry name" value="C45_proenzyme-like"/>
</dbReference>
<dbReference type="InterPro" id="IPR047801">
    <property type="entry name" value="Peptidase_C45"/>
</dbReference>
<feature type="non-terminal residue" evidence="2">
    <location>
        <position position="230"/>
    </location>
</feature>
<dbReference type="EMBL" id="UINC01226685">
    <property type="protein sequence ID" value="SVE57269.1"/>
    <property type="molecule type" value="Genomic_DNA"/>
</dbReference>
<accession>A0A383EKV3</accession>
<dbReference type="PANTHER" id="PTHR34180">
    <property type="entry name" value="PEPTIDASE C45"/>
    <property type="match status" value="1"/>
</dbReference>
<dbReference type="NCBIfam" id="NF040521">
    <property type="entry name" value="C45_proenzyme"/>
    <property type="match status" value="1"/>
</dbReference>
<dbReference type="Gene3D" id="3.60.60.10">
    <property type="entry name" value="Penicillin V Acylase, Chain A"/>
    <property type="match status" value="1"/>
</dbReference>
<dbReference type="AlphaFoldDB" id="A0A383EKV3"/>
<dbReference type="Pfam" id="PF03417">
    <property type="entry name" value="AAT"/>
    <property type="match status" value="1"/>
</dbReference>
<sequence length="230" mass="24740">FGRSLNGMNLFPYIEVSGSSYEMGYQHGAQASSLVRSYLMWIEKMTSRSRDILAANAVAFLPYIEALSPRFVEEVKGLAAGADISFEEALLCQCRGEAARASAPEGCTAFALTGEATDGGHPLAGQNQDLTPEFADVGIVLHLKPDDGRPRAITFTFAGQLGYMGMNQHGVAHFANGLGDCEWRLGLPHYPLKRYLLELPDVACCRKTLAEHRTCSAANMVFCDGGGAVA</sequence>
<organism evidence="2">
    <name type="scientific">marine metagenome</name>
    <dbReference type="NCBI Taxonomy" id="408172"/>
    <lineage>
        <taxon>unclassified sequences</taxon>
        <taxon>metagenomes</taxon>
        <taxon>ecological metagenomes</taxon>
    </lineage>
</organism>
<gene>
    <name evidence="2" type="ORF">METZ01_LOCUS510123</name>
</gene>
<proteinExistence type="predicted"/>
<dbReference type="InterPro" id="IPR005079">
    <property type="entry name" value="Peptidase_C45_hydrolase"/>
</dbReference>
<name>A0A383EKV3_9ZZZZ</name>
<feature type="domain" description="Peptidase C45 hydrolase" evidence="1">
    <location>
        <begin position="120"/>
        <end position="225"/>
    </location>
</feature>
<reference evidence="2" key="1">
    <citation type="submission" date="2018-05" db="EMBL/GenBank/DDBJ databases">
        <authorList>
            <person name="Lanie J.A."/>
            <person name="Ng W.-L."/>
            <person name="Kazmierczak K.M."/>
            <person name="Andrzejewski T.M."/>
            <person name="Davidsen T.M."/>
            <person name="Wayne K.J."/>
            <person name="Tettelin H."/>
            <person name="Glass J.I."/>
            <person name="Rusch D."/>
            <person name="Podicherti R."/>
            <person name="Tsui H.-C.T."/>
            <person name="Winkler M.E."/>
        </authorList>
    </citation>
    <scope>NUCLEOTIDE SEQUENCE</scope>
</reference>
<evidence type="ECO:0000259" key="1">
    <source>
        <dbReference type="Pfam" id="PF03417"/>
    </source>
</evidence>